<keyword evidence="2" id="KW-1185">Reference proteome</keyword>
<name>A0A562K5N1_9BACI</name>
<dbReference type="AlphaFoldDB" id="A0A562K5N1"/>
<proteinExistence type="predicted"/>
<protein>
    <submittedName>
        <fullName evidence="1">Uncharacterized protein</fullName>
    </submittedName>
</protein>
<gene>
    <name evidence="1" type="ORF">IQ19_00200</name>
</gene>
<comment type="caution">
    <text evidence="1">The sequence shown here is derived from an EMBL/GenBank/DDBJ whole genome shotgun (WGS) entry which is preliminary data.</text>
</comment>
<dbReference type="EMBL" id="VLKI01000001">
    <property type="protein sequence ID" value="TWH90751.1"/>
    <property type="molecule type" value="Genomic_DNA"/>
</dbReference>
<sequence length="81" mass="9663">MWDCVEMVNKWVEGSILQEKSFYELKNGAERRKRSPSEVHKAGKWNQCNEKGLHETVKQTNVTKFRTAFIKRELRMLYDLS</sequence>
<evidence type="ECO:0000313" key="2">
    <source>
        <dbReference type="Proteomes" id="UP000318667"/>
    </source>
</evidence>
<dbReference type="Proteomes" id="UP000318667">
    <property type="component" value="Unassembled WGS sequence"/>
</dbReference>
<accession>A0A562K5N1</accession>
<reference evidence="1 2" key="1">
    <citation type="journal article" date="2015" name="Stand. Genomic Sci.">
        <title>Genomic Encyclopedia of Bacterial and Archaeal Type Strains, Phase III: the genomes of soil and plant-associated and newly described type strains.</title>
        <authorList>
            <person name="Whitman W.B."/>
            <person name="Woyke T."/>
            <person name="Klenk H.P."/>
            <person name="Zhou Y."/>
            <person name="Lilburn T.G."/>
            <person name="Beck B.J."/>
            <person name="De Vos P."/>
            <person name="Vandamme P."/>
            <person name="Eisen J.A."/>
            <person name="Garrity G."/>
            <person name="Hugenholtz P."/>
            <person name="Kyrpides N.C."/>
        </authorList>
    </citation>
    <scope>NUCLEOTIDE SEQUENCE [LARGE SCALE GENOMIC DNA]</scope>
    <source>
        <strain evidence="1 2">CGMCC 1.10115</strain>
    </source>
</reference>
<organism evidence="1 2">
    <name type="scientific">Cytobacillus oceanisediminis</name>
    <dbReference type="NCBI Taxonomy" id="665099"/>
    <lineage>
        <taxon>Bacteria</taxon>
        <taxon>Bacillati</taxon>
        <taxon>Bacillota</taxon>
        <taxon>Bacilli</taxon>
        <taxon>Bacillales</taxon>
        <taxon>Bacillaceae</taxon>
        <taxon>Cytobacillus</taxon>
    </lineage>
</organism>
<evidence type="ECO:0000313" key="1">
    <source>
        <dbReference type="EMBL" id="TWH90751.1"/>
    </source>
</evidence>